<dbReference type="PANTHER" id="PTHR14969:SF13">
    <property type="entry name" value="AT30094P"/>
    <property type="match status" value="1"/>
</dbReference>
<evidence type="ECO:0000256" key="1">
    <source>
        <dbReference type="SAM" id="Phobius"/>
    </source>
</evidence>
<dbReference type="EMBL" id="FNWL01000005">
    <property type="protein sequence ID" value="SEH17799.1"/>
    <property type="molecule type" value="Genomic_DNA"/>
</dbReference>
<dbReference type="Proteomes" id="UP000199112">
    <property type="component" value="Unassembled WGS sequence"/>
</dbReference>
<evidence type="ECO:0000313" key="3">
    <source>
        <dbReference type="EMBL" id="SEH17799.1"/>
    </source>
</evidence>
<dbReference type="SMART" id="SM00014">
    <property type="entry name" value="acidPPc"/>
    <property type="match status" value="1"/>
</dbReference>
<feature type="transmembrane region" description="Helical" evidence="1">
    <location>
        <begin position="158"/>
        <end position="176"/>
    </location>
</feature>
<dbReference type="OrthoDB" id="163443at2157"/>
<keyword evidence="1" id="KW-0812">Transmembrane</keyword>
<dbReference type="RefSeq" id="WP_090508134.1">
    <property type="nucleotide sequence ID" value="NZ_FNWL01000005.1"/>
</dbReference>
<proteinExistence type="predicted"/>
<feature type="transmembrane region" description="Helical" evidence="1">
    <location>
        <begin position="133"/>
        <end position="152"/>
    </location>
</feature>
<name>A0A1H6G420_9EURY</name>
<keyword evidence="1" id="KW-0472">Membrane</keyword>
<keyword evidence="1" id="KW-1133">Transmembrane helix</keyword>
<feature type="domain" description="Phosphatidic acid phosphatase type 2/haloperoxidase" evidence="2">
    <location>
        <begin position="65"/>
        <end position="173"/>
    </location>
</feature>
<feature type="transmembrane region" description="Helical" evidence="1">
    <location>
        <begin position="183"/>
        <end position="198"/>
    </location>
</feature>
<feature type="transmembrane region" description="Helical" evidence="1">
    <location>
        <begin position="66"/>
        <end position="88"/>
    </location>
</feature>
<dbReference type="SUPFAM" id="SSF48317">
    <property type="entry name" value="Acid phosphatase/Vanadium-dependent haloperoxidase"/>
    <property type="match status" value="1"/>
</dbReference>
<gene>
    <name evidence="3" type="ORF">SAMN04487967_3381</name>
</gene>
<dbReference type="InterPro" id="IPR036938">
    <property type="entry name" value="PAP2/HPO_sf"/>
</dbReference>
<evidence type="ECO:0000259" key="2">
    <source>
        <dbReference type="SMART" id="SM00014"/>
    </source>
</evidence>
<keyword evidence="4" id="KW-1185">Reference proteome</keyword>
<protein>
    <submittedName>
        <fullName evidence="3">PAP2 superfamily protein</fullName>
    </submittedName>
</protein>
<organism evidence="3 4">
    <name type="scientific">Natronorubrum sediminis</name>
    <dbReference type="NCBI Taxonomy" id="640943"/>
    <lineage>
        <taxon>Archaea</taxon>
        <taxon>Methanobacteriati</taxon>
        <taxon>Methanobacteriota</taxon>
        <taxon>Stenosarchaea group</taxon>
        <taxon>Halobacteria</taxon>
        <taxon>Halobacteriales</taxon>
        <taxon>Natrialbaceae</taxon>
        <taxon>Natronorubrum</taxon>
    </lineage>
</organism>
<dbReference type="Pfam" id="PF01569">
    <property type="entry name" value="PAP2"/>
    <property type="match status" value="1"/>
</dbReference>
<dbReference type="InterPro" id="IPR000326">
    <property type="entry name" value="PAP2/HPO"/>
</dbReference>
<reference evidence="4" key="1">
    <citation type="submission" date="2016-10" db="EMBL/GenBank/DDBJ databases">
        <authorList>
            <person name="Varghese N."/>
            <person name="Submissions S."/>
        </authorList>
    </citation>
    <scope>NUCLEOTIDE SEQUENCE [LARGE SCALE GENOMIC DNA]</scope>
    <source>
        <strain evidence="4">CGMCC 1.8981</strain>
    </source>
</reference>
<accession>A0A1H6G420</accession>
<feature type="transmembrane region" description="Helical" evidence="1">
    <location>
        <begin position="108"/>
        <end position="126"/>
    </location>
</feature>
<feature type="transmembrane region" description="Helical" evidence="1">
    <location>
        <begin position="23"/>
        <end position="45"/>
    </location>
</feature>
<dbReference type="AlphaFoldDB" id="A0A1H6G420"/>
<evidence type="ECO:0000313" key="4">
    <source>
        <dbReference type="Proteomes" id="UP000199112"/>
    </source>
</evidence>
<dbReference type="Gene3D" id="1.20.144.10">
    <property type="entry name" value="Phosphatidic acid phosphatase type 2/haloperoxidase"/>
    <property type="match status" value="1"/>
</dbReference>
<dbReference type="PROSITE" id="PS01307">
    <property type="entry name" value="MOTA"/>
    <property type="match status" value="1"/>
</dbReference>
<sequence>MSRGVGVTEAVREWVPEWTLEGFAVLSVFGDLLVIVPILGLLYLVTVGRSLARGERDQPLCSDRTAFLIAAVFGGLALIVLVKAVFALPRPPVEWHAIEPSEHGFPSGHTMAATVFWGMLALWLHIGDRASRLAGAGLLVSLVALSRLALGVHYLVDVLASMAFGVVYLAGIAWLARGRPERAFGIAIVIAVLAVVASNGSSRAVLALLGTVGGAVGWYVVERPVVRRRLVTLAQRVN</sequence>
<dbReference type="InterPro" id="IPR000540">
    <property type="entry name" value="Flag_MotA_CS"/>
</dbReference>
<feature type="transmembrane region" description="Helical" evidence="1">
    <location>
        <begin position="204"/>
        <end position="221"/>
    </location>
</feature>
<dbReference type="PANTHER" id="PTHR14969">
    <property type="entry name" value="SPHINGOSINE-1-PHOSPHATE PHOSPHOHYDROLASE"/>
    <property type="match status" value="1"/>
</dbReference>